<evidence type="ECO:0000256" key="3">
    <source>
        <dbReference type="SAM" id="MobiDB-lite"/>
    </source>
</evidence>
<name>A0ABN9LLC3_9NEOB</name>
<dbReference type="PANTHER" id="PTHR46363">
    <property type="entry name" value="DEOXYRIBONUCLEASE TATDN2-RELATED"/>
    <property type="match status" value="1"/>
</dbReference>
<accession>A0ABN9LLC3</accession>
<sequence>MTDRSASGSRKHRWQSPPEVSPCKYRKSSKSRIVSHSRERNAESRSRESDDGSRSRERDDGSRSRERDVESRSRERDVESRSQSREQRVIFSPLQSTPRRRPDVGTGVRSTVRAQRRQTDGVQSQRTATHIETSEAAPEKERDHQEQRNIDSNRRSSNEEMRQQSLKIKVPSLLFKRAFNDILGTPRRARDGETRSSHDRKPVEKSIRSDPEDSPPLRSTPKSTLSKKEAVGDRKQSSDDRKRAPSPRHTVINVTPSPEAKVPQEIPRLVFLHEDSDNDVAEKDPSIGSDFSDVEDVGPLARFSQDDDFPPCCSINDDTLQFESLWERYTEPITPVYRPPAERGTWRQKEQDSSYASEPSLLDSSRLSMSSDNVSPIVRSHKRYESSDDAWTPGRTTKSGRRTLEIPSTSSDSKFLPGGFIDTHCHLDMLYSRLAHRSSFADLREQFTSTFPREFQGCITDYCDPRTLHRLPWDQVLNEDLVWGAFGCHPHFAQYYDKYLHEEMMMALRHPKAIAFGEMGLDYSHKCSTEIADQIMVFEKQLKLVVQLGKPLVIHCRGADKDLFKILKKLIPRDYKIHRHCFTGSYQDIEPFLEEFPNMMVGFTAVLTYPSAVAPRDAVTKIPLDRLIVETDAPYFVPKQVPKHVCKFSHPRSRHTHRSRNRQATKLTHQKRHGKITGEHIPDL</sequence>
<feature type="compositionally biased region" description="Basic and acidic residues" evidence="3">
    <location>
        <begin position="36"/>
        <end position="88"/>
    </location>
</feature>
<feature type="compositionally biased region" description="Basic residues" evidence="3">
    <location>
        <begin position="649"/>
        <end position="675"/>
    </location>
</feature>
<proteinExistence type="inferred from homology"/>
<dbReference type="CDD" id="cd01310">
    <property type="entry name" value="TatD_DNAse"/>
    <property type="match status" value="1"/>
</dbReference>
<feature type="region of interest" description="Disordered" evidence="3">
    <location>
        <begin position="336"/>
        <end position="372"/>
    </location>
</feature>
<feature type="compositionally biased region" description="Basic residues" evidence="3">
    <location>
        <begin position="24"/>
        <end position="35"/>
    </location>
</feature>
<evidence type="ECO:0000256" key="2">
    <source>
        <dbReference type="ARBA" id="ARBA00022801"/>
    </source>
</evidence>
<feature type="compositionally biased region" description="Basic and acidic residues" evidence="3">
    <location>
        <begin position="137"/>
        <end position="162"/>
    </location>
</feature>
<dbReference type="InterPro" id="IPR032466">
    <property type="entry name" value="Metal_Hydrolase"/>
</dbReference>
<feature type="compositionally biased region" description="Low complexity" evidence="3">
    <location>
        <begin position="360"/>
        <end position="372"/>
    </location>
</feature>
<evidence type="ECO:0000256" key="1">
    <source>
        <dbReference type="ARBA" id="ARBA00009275"/>
    </source>
</evidence>
<feature type="compositionally biased region" description="Basic and acidic residues" evidence="3">
    <location>
        <begin position="340"/>
        <end position="352"/>
    </location>
</feature>
<feature type="compositionally biased region" description="Basic and acidic residues" evidence="3">
    <location>
        <begin position="188"/>
        <end position="211"/>
    </location>
</feature>
<feature type="compositionally biased region" description="Basic and acidic residues" evidence="3">
    <location>
        <begin position="226"/>
        <end position="243"/>
    </location>
</feature>
<dbReference type="Gene3D" id="3.20.20.140">
    <property type="entry name" value="Metal-dependent hydrolases"/>
    <property type="match status" value="1"/>
</dbReference>
<evidence type="ECO:0000313" key="5">
    <source>
        <dbReference type="Proteomes" id="UP001176940"/>
    </source>
</evidence>
<feature type="region of interest" description="Disordered" evidence="3">
    <location>
        <begin position="1"/>
        <end position="264"/>
    </location>
</feature>
<comment type="caution">
    <text evidence="4">The sequence shown here is derived from an EMBL/GenBank/DDBJ whole genome shotgun (WGS) entry which is preliminary data.</text>
</comment>
<feature type="region of interest" description="Disordered" evidence="3">
    <location>
        <begin position="649"/>
        <end position="684"/>
    </location>
</feature>
<dbReference type="Proteomes" id="UP001176940">
    <property type="component" value="Unassembled WGS sequence"/>
</dbReference>
<dbReference type="InterPro" id="IPR018228">
    <property type="entry name" value="DNase_TatD-rel_CS"/>
</dbReference>
<dbReference type="EMBL" id="CAUEEQ010019054">
    <property type="protein sequence ID" value="CAJ0941474.1"/>
    <property type="molecule type" value="Genomic_DNA"/>
</dbReference>
<dbReference type="PROSITE" id="PS01091">
    <property type="entry name" value="TATD_3"/>
    <property type="match status" value="1"/>
</dbReference>
<comment type="similarity">
    <text evidence="1">Belongs to the metallo-dependent hydrolases superfamily. TatD-type hydrolase family.</text>
</comment>
<keyword evidence="5" id="KW-1185">Reference proteome</keyword>
<keyword evidence="2" id="KW-0378">Hydrolase</keyword>
<dbReference type="InterPro" id="IPR001130">
    <property type="entry name" value="TatD-like"/>
</dbReference>
<reference evidence="4" key="1">
    <citation type="submission" date="2023-07" db="EMBL/GenBank/DDBJ databases">
        <authorList>
            <person name="Stuckert A."/>
        </authorList>
    </citation>
    <scope>NUCLEOTIDE SEQUENCE</scope>
</reference>
<protein>
    <submittedName>
        <fullName evidence="4">Uncharacterized protein</fullName>
    </submittedName>
</protein>
<dbReference type="SUPFAM" id="SSF51556">
    <property type="entry name" value="Metallo-dependent hydrolases"/>
    <property type="match status" value="1"/>
</dbReference>
<gene>
    <name evidence="4" type="ORF">RIMI_LOCUS9262334</name>
</gene>
<dbReference type="Pfam" id="PF01026">
    <property type="entry name" value="TatD_DNase"/>
    <property type="match status" value="1"/>
</dbReference>
<evidence type="ECO:0000313" key="4">
    <source>
        <dbReference type="EMBL" id="CAJ0941474.1"/>
    </source>
</evidence>
<dbReference type="PROSITE" id="PS01137">
    <property type="entry name" value="TATD_1"/>
    <property type="match status" value="1"/>
</dbReference>
<feature type="compositionally biased region" description="Polar residues" evidence="3">
    <location>
        <begin position="120"/>
        <end position="131"/>
    </location>
</feature>
<dbReference type="PANTHER" id="PTHR46363:SF1">
    <property type="entry name" value="DEOXYRIBONUCLEASE TATDN2-RELATED"/>
    <property type="match status" value="1"/>
</dbReference>
<organism evidence="4 5">
    <name type="scientific">Ranitomeya imitator</name>
    <name type="common">mimic poison frog</name>
    <dbReference type="NCBI Taxonomy" id="111125"/>
    <lineage>
        <taxon>Eukaryota</taxon>
        <taxon>Metazoa</taxon>
        <taxon>Chordata</taxon>
        <taxon>Craniata</taxon>
        <taxon>Vertebrata</taxon>
        <taxon>Euteleostomi</taxon>
        <taxon>Amphibia</taxon>
        <taxon>Batrachia</taxon>
        <taxon>Anura</taxon>
        <taxon>Neobatrachia</taxon>
        <taxon>Hyloidea</taxon>
        <taxon>Dendrobatidae</taxon>
        <taxon>Dendrobatinae</taxon>
        <taxon>Ranitomeya</taxon>
    </lineage>
</organism>